<protein>
    <submittedName>
        <fullName evidence="1">Uncharacterized protein</fullName>
    </submittedName>
</protein>
<proteinExistence type="predicted"/>
<evidence type="ECO:0000313" key="1">
    <source>
        <dbReference type="EMBL" id="GBP81404.1"/>
    </source>
</evidence>
<comment type="caution">
    <text evidence="1">The sequence shown here is derived from an EMBL/GenBank/DDBJ whole genome shotgun (WGS) entry which is preliminary data.</text>
</comment>
<dbReference type="EMBL" id="BGZK01001509">
    <property type="protein sequence ID" value="GBP81404.1"/>
    <property type="molecule type" value="Genomic_DNA"/>
</dbReference>
<evidence type="ECO:0000313" key="2">
    <source>
        <dbReference type="Proteomes" id="UP000299102"/>
    </source>
</evidence>
<accession>A0A4C1Z2Z4</accession>
<dbReference type="Proteomes" id="UP000299102">
    <property type="component" value="Unassembled WGS sequence"/>
</dbReference>
<sequence length="111" mass="12586">MKDEWSDGGESGPPEFSLTERNQIVEAVSLRRYSLRVWKLNDLPDRSSKNVERYRLHAWTTKVGTIIINTSRSGKLYLGNVMPCGALRWRYGAGAEGLSDEKRTVTSRAKL</sequence>
<organism evidence="1 2">
    <name type="scientific">Eumeta variegata</name>
    <name type="common">Bagworm moth</name>
    <name type="synonym">Eumeta japonica</name>
    <dbReference type="NCBI Taxonomy" id="151549"/>
    <lineage>
        <taxon>Eukaryota</taxon>
        <taxon>Metazoa</taxon>
        <taxon>Ecdysozoa</taxon>
        <taxon>Arthropoda</taxon>
        <taxon>Hexapoda</taxon>
        <taxon>Insecta</taxon>
        <taxon>Pterygota</taxon>
        <taxon>Neoptera</taxon>
        <taxon>Endopterygota</taxon>
        <taxon>Lepidoptera</taxon>
        <taxon>Glossata</taxon>
        <taxon>Ditrysia</taxon>
        <taxon>Tineoidea</taxon>
        <taxon>Psychidae</taxon>
        <taxon>Oiketicinae</taxon>
        <taxon>Eumeta</taxon>
    </lineage>
</organism>
<dbReference type="AlphaFoldDB" id="A0A4C1Z2Z4"/>
<reference evidence="1 2" key="1">
    <citation type="journal article" date="2019" name="Commun. Biol.">
        <title>The bagworm genome reveals a unique fibroin gene that provides high tensile strength.</title>
        <authorList>
            <person name="Kono N."/>
            <person name="Nakamura H."/>
            <person name="Ohtoshi R."/>
            <person name="Tomita M."/>
            <person name="Numata K."/>
            <person name="Arakawa K."/>
        </authorList>
    </citation>
    <scope>NUCLEOTIDE SEQUENCE [LARGE SCALE GENOMIC DNA]</scope>
</reference>
<keyword evidence="2" id="KW-1185">Reference proteome</keyword>
<gene>
    <name evidence="1" type="ORF">EVAR_52666_1</name>
</gene>
<name>A0A4C1Z2Z4_EUMVA</name>